<comment type="function">
    <text evidence="12">Catalyzes the condensation of para-aminobenzoate (pABA) with 6-hydroxymethyl-7,8-dihydropterin diphosphate (DHPt-PP) to form 7,8-dihydropteroate (H2Pte), the immediate precursor of folate derivatives.</text>
</comment>
<keyword evidence="9 12" id="KW-0460">Magnesium</keyword>
<evidence type="ECO:0000313" key="15">
    <source>
        <dbReference type="Proteomes" id="UP000696931"/>
    </source>
</evidence>
<proteinExistence type="inferred from homology"/>
<dbReference type="CDD" id="cd00739">
    <property type="entry name" value="DHPS"/>
    <property type="match status" value="1"/>
</dbReference>
<evidence type="ECO:0000256" key="2">
    <source>
        <dbReference type="ARBA" id="ARBA00001946"/>
    </source>
</evidence>
<dbReference type="PANTHER" id="PTHR20941:SF1">
    <property type="entry name" value="FOLIC ACID SYNTHESIS PROTEIN FOL1"/>
    <property type="match status" value="1"/>
</dbReference>
<keyword evidence="10 12" id="KW-0289">Folate biosynthesis</keyword>
<feature type="domain" description="Pterin-binding" evidence="13">
    <location>
        <begin position="20"/>
        <end position="281"/>
    </location>
</feature>
<comment type="pathway">
    <text evidence="3 12">Cofactor biosynthesis; tetrahydrofolate biosynthesis; 7,8-dihydrofolate from 2-amino-4-hydroxy-6-hydroxymethyl-7,8-dihydropteridine diphosphate and 4-aminobenzoate: step 1/2.</text>
</comment>
<dbReference type="PROSITE" id="PS00792">
    <property type="entry name" value="DHPS_1"/>
    <property type="match status" value="1"/>
</dbReference>
<evidence type="ECO:0000313" key="14">
    <source>
        <dbReference type="EMBL" id="MBI5169371.1"/>
    </source>
</evidence>
<dbReference type="InterPro" id="IPR011005">
    <property type="entry name" value="Dihydropteroate_synth-like_sf"/>
</dbReference>
<comment type="cofactor">
    <cofactor evidence="2 12">
        <name>Mg(2+)</name>
        <dbReference type="ChEBI" id="CHEBI:18420"/>
    </cofactor>
</comment>
<comment type="caution">
    <text evidence="14">The sequence shown here is derived from an EMBL/GenBank/DDBJ whole genome shotgun (WGS) entry which is preliminary data.</text>
</comment>
<protein>
    <recommendedName>
        <fullName evidence="6 12">Dihydropteroate synthase</fullName>
        <shortName evidence="12">DHPS</shortName>
        <ecNumber evidence="5 12">2.5.1.15</ecNumber>
    </recommendedName>
    <alternativeName>
        <fullName evidence="11 12">Dihydropteroate pyrophosphorylase</fullName>
    </alternativeName>
</protein>
<accession>A0A933SDH5</accession>
<dbReference type="EC" id="2.5.1.15" evidence="5 12"/>
<dbReference type="Pfam" id="PF00809">
    <property type="entry name" value="Pterin_bind"/>
    <property type="match status" value="1"/>
</dbReference>
<organism evidence="14 15">
    <name type="scientific">Eiseniibacteriota bacterium</name>
    <dbReference type="NCBI Taxonomy" id="2212470"/>
    <lineage>
        <taxon>Bacteria</taxon>
        <taxon>Candidatus Eiseniibacteriota</taxon>
    </lineage>
</organism>
<dbReference type="InterPro" id="IPR045031">
    <property type="entry name" value="DHP_synth-like"/>
</dbReference>
<evidence type="ECO:0000256" key="8">
    <source>
        <dbReference type="ARBA" id="ARBA00022723"/>
    </source>
</evidence>
<keyword evidence="8 12" id="KW-0479">Metal-binding</keyword>
<dbReference type="EMBL" id="JACRIW010000049">
    <property type="protein sequence ID" value="MBI5169371.1"/>
    <property type="molecule type" value="Genomic_DNA"/>
</dbReference>
<dbReference type="GO" id="GO:0046872">
    <property type="term" value="F:metal ion binding"/>
    <property type="evidence" value="ECO:0007669"/>
    <property type="project" value="UniProtKB-KW"/>
</dbReference>
<evidence type="ECO:0000256" key="11">
    <source>
        <dbReference type="ARBA" id="ARBA00030193"/>
    </source>
</evidence>
<evidence type="ECO:0000256" key="6">
    <source>
        <dbReference type="ARBA" id="ARBA00016919"/>
    </source>
</evidence>
<evidence type="ECO:0000256" key="4">
    <source>
        <dbReference type="ARBA" id="ARBA00009503"/>
    </source>
</evidence>
<evidence type="ECO:0000256" key="9">
    <source>
        <dbReference type="ARBA" id="ARBA00022842"/>
    </source>
</evidence>
<dbReference type="GO" id="GO:0046656">
    <property type="term" value="P:folic acid biosynthetic process"/>
    <property type="evidence" value="ECO:0007669"/>
    <property type="project" value="UniProtKB-KW"/>
</dbReference>
<dbReference type="PROSITE" id="PS50972">
    <property type="entry name" value="PTERIN_BINDING"/>
    <property type="match status" value="1"/>
</dbReference>
<reference evidence="14" key="1">
    <citation type="submission" date="2020-07" db="EMBL/GenBank/DDBJ databases">
        <title>Huge and variable diversity of episymbiotic CPR bacteria and DPANN archaea in groundwater ecosystems.</title>
        <authorList>
            <person name="He C.Y."/>
            <person name="Keren R."/>
            <person name="Whittaker M."/>
            <person name="Farag I.F."/>
            <person name="Doudna J."/>
            <person name="Cate J.H.D."/>
            <person name="Banfield J.F."/>
        </authorList>
    </citation>
    <scope>NUCLEOTIDE SEQUENCE</scope>
    <source>
        <strain evidence="14">NC_groundwater_1813_Pr3_B-0.1um_71_17</strain>
    </source>
</reference>
<evidence type="ECO:0000259" key="13">
    <source>
        <dbReference type="PROSITE" id="PS50972"/>
    </source>
</evidence>
<dbReference type="Gene3D" id="3.20.20.20">
    <property type="entry name" value="Dihydropteroate synthase-like"/>
    <property type="match status" value="1"/>
</dbReference>
<evidence type="ECO:0000256" key="7">
    <source>
        <dbReference type="ARBA" id="ARBA00022679"/>
    </source>
</evidence>
<evidence type="ECO:0000256" key="3">
    <source>
        <dbReference type="ARBA" id="ARBA00004763"/>
    </source>
</evidence>
<dbReference type="GO" id="GO:0046654">
    <property type="term" value="P:tetrahydrofolate biosynthetic process"/>
    <property type="evidence" value="ECO:0007669"/>
    <property type="project" value="TreeGrafter"/>
</dbReference>
<evidence type="ECO:0000256" key="5">
    <source>
        <dbReference type="ARBA" id="ARBA00012458"/>
    </source>
</evidence>
<dbReference type="NCBIfam" id="TIGR01496">
    <property type="entry name" value="DHPS"/>
    <property type="match status" value="1"/>
</dbReference>
<dbReference type="SUPFAM" id="SSF51717">
    <property type="entry name" value="Dihydropteroate synthetase-like"/>
    <property type="match status" value="1"/>
</dbReference>
<keyword evidence="7 12" id="KW-0808">Transferase</keyword>
<evidence type="ECO:0000256" key="1">
    <source>
        <dbReference type="ARBA" id="ARBA00000012"/>
    </source>
</evidence>
<comment type="similarity">
    <text evidence="4 12">Belongs to the DHPS family.</text>
</comment>
<dbReference type="InterPro" id="IPR000489">
    <property type="entry name" value="Pterin-binding_dom"/>
</dbReference>
<evidence type="ECO:0000256" key="10">
    <source>
        <dbReference type="ARBA" id="ARBA00022909"/>
    </source>
</evidence>
<dbReference type="FunFam" id="3.20.20.20:FF:000006">
    <property type="entry name" value="Dihydropteroate synthase"/>
    <property type="match status" value="1"/>
</dbReference>
<dbReference type="GO" id="GO:0004156">
    <property type="term" value="F:dihydropteroate synthase activity"/>
    <property type="evidence" value="ECO:0007669"/>
    <property type="project" value="UniProtKB-EC"/>
</dbReference>
<comment type="catalytic activity">
    <reaction evidence="1">
        <text>(7,8-dihydropterin-6-yl)methyl diphosphate + 4-aminobenzoate = 7,8-dihydropteroate + diphosphate</text>
        <dbReference type="Rhea" id="RHEA:19949"/>
        <dbReference type="ChEBI" id="CHEBI:17836"/>
        <dbReference type="ChEBI" id="CHEBI:17839"/>
        <dbReference type="ChEBI" id="CHEBI:33019"/>
        <dbReference type="ChEBI" id="CHEBI:72950"/>
        <dbReference type="EC" id="2.5.1.15"/>
    </reaction>
</comment>
<name>A0A933SDH5_UNCEI</name>
<dbReference type="PANTHER" id="PTHR20941">
    <property type="entry name" value="FOLATE SYNTHESIS PROTEINS"/>
    <property type="match status" value="1"/>
</dbReference>
<dbReference type="Proteomes" id="UP000696931">
    <property type="component" value="Unassembled WGS sequence"/>
</dbReference>
<dbReference type="PROSITE" id="PS00793">
    <property type="entry name" value="DHPS_2"/>
    <property type="match status" value="1"/>
</dbReference>
<gene>
    <name evidence="14" type="primary">folP</name>
    <name evidence="14" type="ORF">HZA61_07785</name>
</gene>
<dbReference type="AlphaFoldDB" id="A0A933SDH5"/>
<evidence type="ECO:0000256" key="12">
    <source>
        <dbReference type="RuleBase" id="RU361205"/>
    </source>
</evidence>
<sequence length="301" mass="30770">MSASSLWRCRGRVLDLSARTAVMGIVNVTPDSFSDGGRFLDPAAAVARCRELAAEGADLLDLGAESTRPGAAAVPPEEQLRRLEPVLAALAARPAELPGGAGTALVSVDTRSAVVAKRALELGAHVINDVSALDDPDMGAAVAAAGAGLVLMHMRGTPETMQRETAYGDVVAEVAAHLRERRARAVAAGVADECLALDPGIGFAKSGEQSLELLARTAELAALGRPLLVGASRKSFLSRLLDGAPADQRLEGSLAAAALAVFEGAAIVRVHDVAATVRAVRVADAARAARAARTSRGTPNG</sequence>
<dbReference type="GO" id="GO:0005829">
    <property type="term" value="C:cytosol"/>
    <property type="evidence" value="ECO:0007669"/>
    <property type="project" value="TreeGrafter"/>
</dbReference>
<dbReference type="InterPro" id="IPR006390">
    <property type="entry name" value="DHP_synth_dom"/>
</dbReference>